<dbReference type="AlphaFoldDB" id="A0A3N2BZA6"/>
<name>A0A3N2BZA6_9MICO</name>
<dbReference type="RefSeq" id="WP_255376692.1">
    <property type="nucleotide sequence ID" value="NZ_CP019402.1"/>
</dbReference>
<dbReference type="EMBL" id="RKHL01000001">
    <property type="protein sequence ID" value="ROR80605.1"/>
    <property type="molecule type" value="Genomic_DNA"/>
</dbReference>
<sequence>MTIYLGIIALLAASAAVGSVVVVKRDGYRAIPARTYPKSF</sequence>
<dbReference type="Proteomes" id="UP000266915">
    <property type="component" value="Unassembled WGS sequence"/>
</dbReference>
<protein>
    <submittedName>
        <fullName evidence="1">Uncharacterized protein</fullName>
    </submittedName>
</protein>
<comment type="caution">
    <text evidence="1">The sequence shown here is derived from an EMBL/GenBank/DDBJ whole genome shotgun (WGS) entry which is preliminary data.</text>
</comment>
<gene>
    <name evidence="1" type="ORF">EDD42_0646</name>
</gene>
<proteinExistence type="predicted"/>
<evidence type="ECO:0000313" key="1">
    <source>
        <dbReference type="EMBL" id="ROR80605.1"/>
    </source>
</evidence>
<reference evidence="1 2" key="1">
    <citation type="submission" date="2018-11" db="EMBL/GenBank/DDBJ databases">
        <title>Sequencing the genomes of 1000 actinobacteria strains.</title>
        <authorList>
            <person name="Klenk H.-P."/>
        </authorList>
    </citation>
    <scope>NUCLEOTIDE SEQUENCE [LARGE SCALE GENOMIC DNA]</scope>
    <source>
        <strain evidence="1 2">DSM 14012</strain>
    </source>
</reference>
<evidence type="ECO:0000313" key="2">
    <source>
        <dbReference type="Proteomes" id="UP000266915"/>
    </source>
</evidence>
<organism evidence="1 2">
    <name type="scientific">Plantibacter flavus</name>
    <dbReference type="NCBI Taxonomy" id="150123"/>
    <lineage>
        <taxon>Bacteria</taxon>
        <taxon>Bacillati</taxon>
        <taxon>Actinomycetota</taxon>
        <taxon>Actinomycetes</taxon>
        <taxon>Micrococcales</taxon>
        <taxon>Microbacteriaceae</taxon>
        <taxon>Plantibacter</taxon>
    </lineage>
</organism>
<keyword evidence="2" id="KW-1185">Reference proteome</keyword>
<accession>A0A3N2BZA6</accession>